<sequence>MELRHLRYFLTVAEERQFTRAAARLHIQQPPLSQQIQELERELGFALFTRLPRGVELTSAGAAFVVDARAVLDALDQGVVNARRVANGQLGSVRIALTSSAAFHPLATAAIRQFRATHPDIAIDLNEINAADIIERMMHGRVDAGILRKPIETPAELRFDLLHEERMVLVLPVGHALLRRSKGTKTKATQATQGTRAAKQPRVPLKALAGESFIFVRRPGAPGMYADFIRACEAAGFKPDVVSEVPRMLSAINLVAAGAGITLVPASMQRYQQEAVVYCAVAGDEAFSAPLHLVTRRDAANPAALRFAQAVLAFVSPGEKGVETLDAH</sequence>
<dbReference type="Gene3D" id="3.40.190.10">
    <property type="entry name" value="Periplasmic binding protein-like II"/>
    <property type="match status" value="4"/>
</dbReference>
<dbReference type="Proteomes" id="UP000035963">
    <property type="component" value="Unassembled WGS sequence"/>
</dbReference>
<evidence type="ECO:0000256" key="1">
    <source>
        <dbReference type="ARBA" id="ARBA00009437"/>
    </source>
</evidence>
<evidence type="ECO:0000256" key="3">
    <source>
        <dbReference type="ARBA" id="ARBA00023125"/>
    </source>
</evidence>
<dbReference type="Pfam" id="PF00126">
    <property type="entry name" value="HTH_1"/>
    <property type="match status" value="1"/>
</dbReference>
<dbReference type="PATRIC" id="fig|908627.4.peg.846"/>
<dbReference type="EMBL" id="AEJF01000024">
    <property type="protein sequence ID" value="KLU27525.1"/>
    <property type="molecule type" value="Genomic_DNA"/>
</dbReference>
<keyword evidence="7" id="KW-1185">Reference proteome</keyword>
<dbReference type="OrthoDB" id="5292387at2"/>
<accession>A0A0J1D4A8</accession>
<dbReference type="SUPFAM" id="SSF53850">
    <property type="entry name" value="Periplasmic binding protein-like II"/>
    <property type="match status" value="1"/>
</dbReference>
<keyword evidence="4" id="KW-0804">Transcription</keyword>
<dbReference type="GO" id="GO:0032993">
    <property type="term" value="C:protein-DNA complex"/>
    <property type="evidence" value="ECO:0007669"/>
    <property type="project" value="TreeGrafter"/>
</dbReference>
<dbReference type="PRINTS" id="PR00039">
    <property type="entry name" value="HTHLYSR"/>
</dbReference>
<dbReference type="CDD" id="cd08451">
    <property type="entry name" value="PBP2_BudR"/>
    <property type="match status" value="1"/>
</dbReference>
<evidence type="ECO:0000259" key="5">
    <source>
        <dbReference type="PROSITE" id="PS50931"/>
    </source>
</evidence>
<feature type="domain" description="HTH lysR-type" evidence="5">
    <location>
        <begin position="1"/>
        <end position="58"/>
    </location>
</feature>
<dbReference type="Gene3D" id="1.10.10.10">
    <property type="entry name" value="Winged helix-like DNA-binding domain superfamily/Winged helix DNA-binding domain"/>
    <property type="match status" value="1"/>
</dbReference>
<proteinExistence type="inferred from homology"/>
<dbReference type="GO" id="GO:0003677">
    <property type="term" value="F:DNA binding"/>
    <property type="evidence" value="ECO:0007669"/>
    <property type="project" value="UniProtKB-KW"/>
</dbReference>
<dbReference type="PROSITE" id="PS50931">
    <property type="entry name" value="HTH_LYSR"/>
    <property type="match status" value="1"/>
</dbReference>
<evidence type="ECO:0000313" key="6">
    <source>
        <dbReference type="EMBL" id="KLU27525.1"/>
    </source>
</evidence>
<dbReference type="PANTHER" id="PTHR30346">
    <property type="entry name" value="TRANSCRIPTIONAL DUAL REGULATOR HCAR-RELATED"/>
    <property type="match status" value="1"/>
</dbReference>
<dbReference type="InterPro" id="IPR000847">
    <property type="entry name" value="LysR_HTH_N"/>
</dbReference>
<comment type="caution">
    <text evidence="6">The sequence shown here is derived from an EMBL/GenBank/DDBJ whole genome shotgun (WGS) entry which is preliminary data.</text>
</comment>
<dbReference type="GO" id="GO:0003700">
    <property type="term" value="F:DNA-binding transcription factor activity"/>
    <property type="evidence" value="ECO:0007669"/>
    <property type="project" value="InterPro"/>
</dbReference>
<dbReference type="PANTHER" id="PTHR30346:SF30">
    <property type="entry name" value="SMALL NEUTRAL PROTEASE REGULATORY PROTEIN"/>
    <property type="match status" value="1"/>
</dbReference>
<evidence type="ECO:0000256" key="4">
    <source>
        <dbReference type="ARBA" id="ARBA00023163"/>
    </source>
</evidence>
<dbReference type="Pfam" id="PF03466">
    <property type="entry name" value="LysR_substrate"/>
    <property type="match status" value="1"/>
</dbReference>
<dbReference type="InterPro" id="IPR036388">
    <property type="entry name" value="WH-like_DNA-bd_sf"/>
</dbReference>
<protein>
    <submittedName>
        <fullName evidence="6">LysR family transcriptional regulator</fullName>
    </submittedName>
</protein>
<reference evidence="6 7" key="1">
    <citation type="journal article" date="2015" name="Genome Announc.">
        <title>Draft Genome Sequence of Burkholderia sp. Strain PML1(12), an Ectomycorrhizosphere-Inhabiting Bacterium with Effective Mineral-Weathering Ability.</title>
        <authorList>
            <person name="Uroz S."/>
            <person name="Oger P."/>
        </authorList>
    </citation>
    <scope>NUCLEOTIDE SEQUENCE [LARGE SCALE GENOMIC DNA]</scope>
    <source>
        <strain evidence="7">PML1(12)</strain>
    </source>
</reference>
<dbReference type="InterPro" id="IPR037410">
    <property type="entry name" value="BudR_PBP2"/>
</dbReference>
<keyword evidence="2" id="KW-0805">Transcription regulation</keyword>
<dbReference type="RefSeq" id="WP_047845279.1">
    <property type="nucleotide sequence ID" value="NZ_AEJF01000024.1"/>
</dbReference>
<comment type="similarity">
    <text evidence="1">Belongs to the LysR transcriptional regulatory family.</text>
</comment>
<dbReference type="InterPro" id="IPR036390">
    <property type="entry name" value="WH_DNA-bd_sf"/>
</dbReference>
<dbReference type="AlphaFoldDB" id="A0A0J1D4A8"/>
<evidence type="ECO:0000313" key="7">
    <source>
        <dbReference type="Proteomes" id="UP000035963"/>
    </source>
</evidence>
<name>A0A0J1D4A8_9BURK</name>
<dbReference type="FunFam" id="1.10.10.10:FF:000001">
    <property type="entry name" value="LysR family transcriptional regulator"/>
    <property type="match status" value="1"/>
</dbReference>
<keyword evidence="3" id="KW-0238">DNA-binding</keyword>
<evidence type="ECO:0000256" key="2">
    <source>
        <dbReference type="ARBA" id="ARBA00023015"/>
    </source>
</evidence>
<organism evidence="6 7">
    <name type="scientific">Caballeronia mineralivorans PML1(12)</name>
    <dbReference type="NCBI Taxonomy" id="908627"/>
    <lineage>
        <taxon>Bacteria</taxon>
        <taxon>Pseudomonadati</taxon>
        <taxon>Pseudomonadota</taxon>
        <taxon>Betaproteobacteria</taxon>
        <taxon>Burkholderiales</taxon>
        <taxon>Burkholderiaceae</taxon>
        <taxon>Caballeronia</taxon>
    </lineage>
</organism>
<gene>
    <name evidence="6" type="ORF">EOS_03795</name>
</gene>
<dbReference type="InterPro" id="IPR005119">
    <property type="entry name" value="LysR_subst-bd"/>
</dbReference>
<dbReference type="SUPFAM" id="SSF46785">
    <property type="entry name" value="Winged helix' DNA-binding domain"/>
    <property type="match status" value="1"/>
</dbReference>